<dbReference type="PANTHER" id="PTHR38465:SF2">
    <property type="entry name" value="HTH-TYPE TRANSCRIPTIONAL REGULATOR MMPR5"/>
    <property type="match status" value="1"/>
</dbReference>
<evidence type="ECO:0000259" key="4">
    <source>
        <dbReference type="Pfam" id="PF01047"/>
    </source>
</evidence>
<dbReference type="Proteomes" id="UP000605361">
    <property type="component" value="Unassembled WGS sequence"/>
</dbReference>
<dbReference type="AlphaFoldDB" id="A0A931A430"/>
<proteinExistence type="predicted"/>
<reference evidence="5" key="1">
    <citation type="submission" date="2020-11" db="EMBL/GenBank/DDBJ databases">
        <title>Whole-genome analyses of Nonomuraea sp. K274.</title>
        <authorList>
            <person name="Veyisoglu A."/>
        </authorList>
    </citation>
    <scope>NUCLEOTIDE SEQUENCE</scope>
    <source>
        <strain evidence="5">K274</strain>
    </source>
</reference>
<dbReference type="InterPro" id="IPR036390">
    <property type="entry name" value="WH_DNA-bd_sf"/>
</dbReference>
<dbReference type="InterPro" id="IPR052362">
    <property type="entry name" value="HTH-GbsR_regulator"/>
</dbReference>
<evidence type="ECO:0000313" key="6">
    <source>
        <dbReference type="Proteomes" id="UP000605361"/>
    </source>
</evidence>
<comment type="caution">
    <text evidence="5">The sequence shown here is derived from an EMBL/GenBank/DDBJ whole genome shotgun (WGS) entry which is preliminary data.</text>
</comment>
<organism evidence="5 6">
    <name type="scientific">Nonomuraea cypriaca</name>
    <dbReference type="NCBI Taxonomy" id="1187855"/>
    <lineage>
        <taxon>Bacteria</taxon>
        <taxon>Bacillati</taxon>
        <taxon>Actinomycetota</taxon>
        <taxon>Actinomycetes</taxon>
        <taxon>Streptosporangiales</taxon>
        <taxon>Streptosporangiaceae</taxon>
        <taxon>Nonomuraea</taxon>
    </lineage>
</organism>
<keyword evidence="1" id="KW-0805">Transcription regulation</keyword>
<dbReference type="SUPFAM" id="SSF46785">
    <property type="entry name" value="Winged helix' DNA-binding domain"/>
    <property type="match status" value="1"/>
</dbReference>
<keyword evidence="6" id="KW-1185">Reference proteome</keyword>
<dbReference type="GO" id="GO:0003677">
    <property type="term" value="F:DNA binding"/>
    <property type="evidence" value="ECO:0007669"/>
    <property type="project" value="UniProtKB-KW"/>
</dbReference>
<dbReference type="Pfam" id="PF01047">
    <property type="entry name" value="MarR"/>
    <property type="match status" value="1"/>
</dbReference>
<dbReference type="EMBL" id="JADOGI010000005">
    <property type="protein sequence ID" value="MBF8184738.1"/>
    <property type="molecule type" value="Genomic_DNA"/>
</dbReference>
<dbReference type="Gene3D" id="1.10.287.160">
    <property type="entry name" value="HR1 repeat"/>
    <property type="match status" value="1"/>
</dbReference>
<name>A0A931A430_9ACTN</name>
<dbReference type="GO" id="GO:0003700">
    <property type="term" value="F:DNA-binding transcription factor activity"/>
    <property type="evidence" value="ECO:0007669"/>
    <property type="project" value="InterPro"/>
</dbReference>
<dbReference type="PANTHER" id="PTHR38465">
    <property type="entry name" value="HTH-TYPE TRANSCRIPTIONAL REGULATOR MJ1563-RELATED"/>
    <property type="match status" value="1"/>
</dbReference>
<dbReference type="InterPro" id="IPR036388">
    <property type="entry name" value="WH-like_DNA-bd_sf"/>
</dbReference>
<evidence type="ECO:0000256" key="1">
    <source>
        <dbReference type="ARBA" id="ARBA00023015"/>
    </source>
</evidence>
<gene>
    <name evidence="5" type="ORF">ITP53_03070</name>
</gene>
<accession>A0A931A430</accession>
<evidence type="ECO:0000313" key="5">
    <source>
        <dbReference type="EMBL" id="MBF8184738.1"/>
    </source>
</evidence>
<protein>
    <submittedName>
        <fullName evidence="5">MarR family transcriptional regulator</fullName>
    </submittedName>
</protein>
<feature type="domain" description="HTH marR-type" evidence="4">
    <location>
        <begin position="40"/>
        <end position="78"/>
    </location>
</feature>
<dbReference type="InterPro" id="IPR000835">
    <property type="entry name" value="HTH_MarR-typ"/>
</dbReference>
<sequence length="165" mass="18924">MATPKERDFVERYALFFEATTGVSRTAGRLHGWLQICDPPHQSLTQLANVVELSKAAVSPMIRQLEQLQFVERAPIPSTREHYYQLKGGGDASRMIEGRAKMLTLGRQIAELGLEAVGDDAARRERLEEFLDLYTFMEEKLGAQLITEWEKYRQDRRAQRPQADD</sequence>
<evidence type="ECO:0000256" key="3">
    <source>
        <dbReference type="ARBA" id="ARBA00023163"/>
    </source>
</evidence>
<dbReference type="Gene3D" id="1.10.10.10">
    <property type="entry name" value="Winged helix-like DNA-binding domain superfamily/Winged helix DNA-binding domain"/>
    <property type="match status" value="1"/>
</dbReference>
<keyword evidence="3" id="KW-0804">Transcription</keyword>
<evidence type="ECO:0000256" key="2">
    <source>
        <dbReference type="ARBA" id="ARBA00023125"/>
    </source>
</evidence>
<keyword evidence="2" id="KW-0238">DNA-binding</keyword>
<dbReference type="RefSeq" id="WP_195893726.1">
    <property type="nucleotide sequence ID" value="NZ_JADOGI010000005.1"/>
</dbReference>